<evidence type="ECO:0000256" key="1">
    <source>
        <dbReference type="ARBA" id="ARBA00023002"/>
    </source>
</evidence>
<keyword evidence="4" id="KW-1185">Reference proteome</keyword>
<dbReference type="InterPro" id="IPR041694">
    <property type="entry name" value="ADH_N_2"/>
</dbReference>
<protein>
    <recommendedName>
        <fullName evidence="2">Enoyl reductase (ER) domain-containing protein</fullName>
    </recommendedName>
</protein>
<dbReference type="Pfam" id="PF00107">
    <property type="entry name" value="ADH_zinc_N"/>
    <property type="match status" value="1"/>
</dbReference>
<reference evidence="3 4" key="1">
    <citation type="journal article" date="2020" name="ISME J.">
        <title>Uncovering the hidden diversity of litter-decomposition mechanisms in mushroom-forming fungi.</title>
        <authorList>
            <person name="Floudas D."/>
            <person name="Bentzer J."/>
            <person name="Ahren D."/>
            <person name="Johansson T."/>
            <person name="Persson P."/>
            <person name="Tunlid A."/>
        </authorList>
    </citation>
    <scope>NUCLEOTIDE SEQUENCE [LARGE SCALE GENOMIC DNA]</scope>
    <source>
        <strain evidence="3 4">CBS 101986</strain>
    </source>
</reference>
<dbReference type="Proteomes" id="UP000567179">
    <property type="component" value="Unassembled WGS sequence"/>
</dbReference>
<evidence type="ECO:0000313" key="3">
    <source>
        <dbReference type="EMBL" id="KAF5317692.1"/>
    </source>
</evidence>
<name>A0A8H5B8R0_9AGAR</name>
<feature type="domain" description="Enoyl reductase (ER)" evidence="2">
    <location>
        <begin position="59"/>
        <end position="307"/>
    </location>
</feature>
<evidence type="ECO:0000259" key="2">
    <source>
        <dbReference type="SMART" id="SM00829"/>
    </source>
</evidence>
<dbReference type="CDD" id="cd05288">
    <property type="entry name" value="PGDH"/>
    <property type="match status" value="1"/>
</dbReference>
<comment type="caution">
    <text evidence="3">The sequence shown here is derived from an EMBL/GenBank/DDBJ whole genome shotgun (WGS) entry which is preliminary data.</text>
</comment>
<proteinExistence type="predicted"/>
<dbReference type="InterPro" id="IPR045010">
    <property type="entry name" value="MDR_fam"/>
</dbReference>
<dbReference type="InterPro" id="IPR011032">
    <property type="entry name" value="GroES-like_sf"/>
</dbReference>
<dbReference type="EMBL" id="JAACJJ010000032">
    <property type="protein sequence ID" value="KAF5317692.1"/>
    <property type="molecule type" value="Genomic_DNA"/>
</dbReference>
<accession>A0A8H5B8R0</accession>
<sequence length="312" mass="34150">MSPVTNARVLFNSIPDGFPEPGKTTVSDTSEKIDLENVPLYGGYLVKILELSVDPYLRGRMRAPEIESYAPTVLVGKPLDNFGVAVVLRSESSEMVQYQVLPANSSVQKLENPHKLPWSTFIGVLGMPGQTAYTAWKEFSAAKKAIFVSTGAGPVGSMVIQLAKLDGLRVIGSAGSDEKVQFMKDIGADVAFNYKTAKTSEVLAKQKGIDIFLDNVGGETLDAALEAAKVDARNRNMHYVFAKSITLYGFTVLRLLPKYKVRFYEEISSLVVSWKIKHREQVWDGLDKVGEAILAVQKGHNKAKAVVHVADD</sequence>
<dbReference type="SUPFAM" id="SSF50129">
    <property type="entry name" value="GroES-like"/>
    <property type="match status" value="1"/>
</dbReference>
<gene>
    <name evidence="3" type="ORF">D9619_012537</name>
</gene>
<keyword evidence="1" id="KW-0560">Oxidoreductase</keyword>
<dbReference type="PANTHER" id="PTHR43205:SF7">
    <property type="entry name" value="PROSTAGLANDIN REDUCTASE 1"/>
    <property type="match status" value="1"/>
</dbReference>
<dbReference type="Gene3D" id="3.40.50.720">
    <property type="entry name" value="NAD(P)-binding Rossmann-like Domain"/>
    <property type="match status" value="1"/>
</dbReference>
<dbReference type="Gene3D" id="3.90.180.10">
    <property type="entry name" value="Medium-chain alcohol dehydrogenases, catalytic domain"/>
    <property type="match status" value="1"/>
</dbReference>
<dbReference type="GO" id="GO:0016628">
    <property type="term" value="F:oxidoreductase activity, acting on the CH-CH group of donors, NAD or NADP as acceptor"/>
    <property type="evidence" value="ECO:0007669"/>
    <property type="project" value="InterPro"/>
</dbReference>
<dbReference type="InterPro" id="IPR020843">
    <property type="entry name" value="ER"/>
</dbReference>
<evidence type="ECO:0000313" key="4">
    <source>
        <dbReference type="Proteomes" id="UP000567179"/>
    </source>
</evidence>
<dbReference type="OrthoDB" id="809632at2759"/>
<dbReference type="InterPro" id="IPR013149">
    <property type="entry name" value="ADH-like_C"/>
</dbReference>
<organism evidence="3 4">
    <name type="scientific">Psilocybe cf. subviscida</name>
    <dbReference type="NCBI Taxonomy" id="2480587"/>
    <lineage>
        <taxon>Eukaryota</taxon>
        <taxon>Fungi</taxon>
        <taxon>Dikarya</taxon>
        <taxon>Basidiomycota</taxon>
        <taxon>Agaricomycotina</taxon>
        <taxon>Agaricomycetes</taxon>
        <taxon>Agaricomycetidae</taxon>
        <taxon>Agaricales</taxon>
        <taxon>Agaricineae</taxon>
        <taxon>Strophariaceae</taxon>
        <taxon>Psilocybe</taxon>
    </lineage>
</organism>
<dbReference type="PANTHER" id="PTHR43205">
    <property type="entry name" value="PROSTAGLANDIN REDUCTASE"/>
    <property type="match status" value="1"/>
</dbReference>
<dbReference type="AlphaFoldDB" id="A0A8H5B8R0"/>
<dbReference type="SUPFAM" id="SSF51735">
    <property type="entry name" value="NAD(P)-binding Rossmann-fold domains"/>
    <property type="match status" value="1"/>
</dbReference>
<dbReference type="InterPro" id="IPR036291">
    <property type="entry name" value="NAD(P)-bd_dom_sf"/>
</dbReference>
<dbReference type="Pfam" id="PF16884">
    <property type="entry name" value="ADH_N_2"/>
    <property type="match status" value="1"/>
</dbReference>
<dbReference type="SMART" id="SM00829">
    <property type="entry name" value="PKS_ER"/>
    <property type="match status" value="1"/>
</dbReference>